<dbReference type="Proteomes" id="UP000077752">
    <property type="component" value="Unassembled WGS sequence"/>
</dbReference>
<comment type="subcellular location">
    <subcellularLocation>
        <location evidence="1">Cell membrane</location>
        <topology evidence="1">Multi-pass membrane protein</topology>
    </subcellularLocation>
</comment>
<feature type="transmembrane region" description="Helical" evidence="6">
    <location>
        <begin position="97"/>
        <end position="122"/>
    </location>
</feature>
<proteinExistence type="predicted"/>
<dbReference type="InterPro" id="IPR050189">
    <property type="entry name" value="MFS_Efflux_Transporters"/>
</dbReference>
<dbReference type="Pfam" id="PF07690">
    <property type="entry name" value="MFS_1"/>
    <property type="match status" value="1"/>
</dbReference>
<evidence type="ECO:0000313" key="8">
    <source>
        <dbReference type="EMBL" id="OAI92651.1"/>
    </source>
</evidence>
<evidence type="ECO:0000256" key="2">
    <source>
        <dbReference type="ARBA" id="ARBA00022475"/>
    </source>
</evidence>
<organism evidence="8 9">
    <name type="scientific">Pseudomonas putida</name>
    <name type="common">Arthrobacter siderocapsulatus</name>
    <dbReference type="NCBI Taxonomy" id="303"/>
    <lineage>
        <taxon>Bacteria</taxon>
        <taxon>Pseudomonadati</taxon>
        <taxon>Pseudomonadota</taxon>
        <taxon>Gammaproteobacteria</taxon>
        <taxon>Pseudomonadales</taxon>
        <taxon>Pseudomonadaceae</taxon>
        <taxon>Pseudomonas</taxon>
    </lineage>
</organism>
<feature type="domain" description="Major facilitator superfamily (MFS) profile" evidence="7">
    <location>
        <begin position="6"/>
        <end position="387"/>
    </location>
</feature>
<evidence type="ECO:0000256" key="3">
    <source>
        <dbReference type="ARBA" id="ARBA00022692"/>
    </source>
</evidence>
<name>A0A177SQQ4_PSEPU</name>
<keyword evidence="4 6" id="KW-1133">Transmembrane helix</keyword>
<dbReference type="SUPFAM" id="SSF103473">
    <property type="entry name" value="MFS general substrate transporter"/>
    <property type="match status" value="1"/>
</dbReference>
<dbReference type="EMBL" id="LUCV01000017">
    <property type="protein sequence ID" value="OAI92651.1"/>
    <property type="molecule type" value="Genomic_DNA"/>
</dbReference>
<feature type="transmembrane region" description="Helical" evidence="6">
    <location>
        <begin position="44"/>
        <end position="65"/>
    </location>
</feature>
<dbReference type="Gene3D" id="1.20.1250.20">
    <property type="entry name" value="MFS general substrate transporter like domains"/>
    <property type="match status" value="1"/>
</dbReference>
<dbReference type="PANTHER" id="PTHR43124">
    <property type="entry name" value="PURINE EFFLUX PUMP PBUE"/>
    <property type="match status" value="1"/>
</dbReference>
<dbReference type="RefSeq" id="WP_009404649.1">
    <property type="nucleotide sequence ID" value="NZ_LUCV01000017.1"/>
</dbReference>
<feature type="transmembrane region" description="Helical" evidence="6">
    <location>
        <begin position="7"/>
        <end position="32"/>
    </location>
</feature>
<dbReference type="PANTHER" id="PTHR43124:SF3">
    <property type="entry name" value="CHLORAMPHENICOL EFFLUX PUMP RV0191"/>
    <property type="match status" value="1"/>
</dbReference>
<protein>
    <submittedName>
        <fullName evidence="8">Arabinose ABC transporter permease</fullName>
    </submittedName>
</protein>
<dbReference type="GO" id="GO:0022857">
    <property type="term" value="F:transmembrane transporter activity"/>
    <property type="evidence" value="ECO:0007669"/>
    <property type="project" value="InterPro"/>
</dbReference>
<feature type="transmembrane region" description="Helical" evidence="6">
    <location>
        <begin position="238"/>
        <end position="262"/>
    </location>
</feature>
<feature type="transmembrane region" description="Helical" evidence="6">
    <location>
        <begin position="274"/>
        <end position="301"/>
    </location>
</feature>
<gene>
    <name evidence="8" type="ORF">AYO28_17820</name>
</gene>
<feature type="transmembrane region" description="Helical" evidence="6">
    <location>
        <begin position="160"/>
        <end position="181"/>
    </location>
</feature>
<feature type="transmembrane region" description="Helical" evidence="6">
    <location>
        <begin position="134"/>
        <end position="154"/>
    </location>
</feature>
<dbReference type="InterPro" id="IPR020846">
    <property type="entry name" value="MFS_dom"/>
</dbReference>
<dbReference type="InterPro" id="IPR011701">
    <property type="entry name" value="MFS"/>
</dbReference>
<evidence type="ECO:0000256" key="4">
    <source>
        <dbReference type="ARBA" id="ARBA00022989"/>
    </source>
</evidence>
<accession>A0A177SQQ4</accession>
<evidence type="ECO:0000256" key="1">
    <source>
        <dbReference type="ARBA" id="ARBA00004651"/>
    </source>
</evidence>
<dbReference type="InterPro" id="IPR036259">
    <property type="entry name" value="MFS_trans_sf"/>
</dbReference>
<evidence type="ECO:0000259" key="7">
    <source>
        <dbReference type="PROSITE" id="PS50850"/>
    </source>
</evidence>
<feature type="transmembrane region" description="Helical" evidence="6">
    <location>
        <begin position="362"/>
        <end position="382"/>
    </location>
</feature>
<dbReference type="CDD" id="cd17324">
    <property type="entry name" value="MFS_NepI_like"/>
    <property type="match status" value="1"/>
</dbReference>
<keyword evidence="2" id="KW-1003">Cell membrane</keyword>
<sequence length="396" mass="42533">MKMFNPLFFIALGLFGVYTIEFGVVGILPVIIERYSVSASQAGFLVGLFALIIAVFGPFMVLLFSRYNRKRVLTLSLFIFAAASALSAYAPNYESLALLRIIPAFFHPVYFSLAFVAVVSLYPKEQATQATAKAFVGTSMGMVFGVPITTWIAARFSYEAAFLFCTAVNVIAGLGIIARLPDTFAGQRAPYGKQLAILRKPTLWLNILASTLIFGAMFSVYAYSAEYLSREAGMSGEVISAMLILFGVGGVAGNLLAGRLLARSKVGTTLMHPIMLGAAYLLLHFFASPAIVPMIIIVVLWGATHTSGLIVTQVWLTSEAPEAPEFVTGLYISFINLGVTLGATTGGWFLERLGMQGTILSGLLFCALAAATIAAKVLMYGARPVEPEPETRAVLH</sequence>
<feature type="transmembrane region" description="Helical" evidence="6">
    <location>
        <begin position="202"/>
        <end position="223"/>
    </location>
</feature>
<evidence type="ECO:0000256" key="5">
    <source>
        <dbReference type="ARBA" id="ARBA00023136"/>
    </source>
</evidence>
<evidence type="ECO:0000256" key="6">
    <source>
        <dbReference type="SAM" id="Phobius"/>
    </source>
</evidence>
<dbReference type="PROSITE" id="PS50850">
    <property type="entry name" value="MFS"/>
    <property type="match status" value="1"/>
</dbReference>
<feature type="transmembrane region" description="Helical" evidence="6">
    <location>
        <begin position="330"/>
        <end position="350"/>
    </location>
</feature>
<dbReference type="GO" id="GO:0005886">
    <property type="term" value="C:plasma membrane"/>
    <property type="evidence" value="ECO:0007669"/>
    <property type="project" value="UniProtKB-SubCell"/>
</dbReference>
<evidence type="ECO:0000313" key="9">
    <source>
        <dbReference type="Proteomes" id="UP000077752"/>
    </source>
</evidence>
<dbReference type="AlphaFoldDB" id="A0A177SQQ4"/>
<reference evidence="8 9" key="1">
    <citation type="submission" date="2016-03" db="EMBL/GenBank/DDBJ databases">
        <title>Draft Genome Assembly of Pseudomonas putida strain CBF10-2.</title>
        <authorList>
            <person name="Iyer R.S."/>
            <person name="Damania A."/>
        </authorList>
    </citation>
    <scope>NUCLEOTIDE SEQUENCE [LARGE SCALE GENOMIC DNA]</scope>
    <source>
        <strain evidence="8 9">CBF10-2</strain>
    </source>
</reference>
<keyword evidence="3 6" id="KW-0812">Transmembrane</keyword>
<keyword evidence="5 6" id="KW-0472">Membrane</keyword>
<comment type="caution">
    <text evidence="8">The sequence shown here is derived from an EMBL/GenBank/DDBJ whole genome shotgun (WGS) entry which is preliminary data.</text>
</comment>
<feature type="transmembrane region" description="Helical" evidence="6">
    <location>
        <begin position="72"/>
        <end position="91"/>
    </location>
</feature>